<evidence type="ECO:0000313" key="1">
    <source>
        <dbReference type="EMBL" id="MPM89591.1"/>
    </source>
</evidence>
<organism evidence="1">
    <name type="scientific">bioreactor metagenome</name>
    <dbReference type="NCBI Taxonomy" id="1076179"/>
    <lineage>
        <taxon>unclassified sequences</taxon>
        <taxon>metagenomes</taxon>
        <taxon>ecological metagenomes</taxon>
    </lineage>
</organism>
<sequence>MTDELCAYIVEKWGVDEKKFRIQKGISVYELIIQTAKSIANCEEDSIEIEKKLVLVIACRLLTDKYLINRIANDSITDAIQESQTRALKKLVTFNRNDEADRKREKIVDRVLIMSSENVHINAFMYEPILDLSLNELANLYNDVSRFLIA</sequence>
<reference evidence="1" key="1">
    <citation type="submission" date="2019-08" db="EMBL/GenBank/DDBJ databases">
        <authorList>
            <person name="Kucharzyk K."/>
            <person name="Murdoch R.W."/>
            <person name="Higgins S."/>
            <person name="Loffler F."/>
        </authorList>
    </citation>
    <scope>NUCLEOTIDE SEQUENCE</scope>
</reference>
<dbReference type="EMBL" id="VSSQ01036995">
    <property type="protein sequence ID" value="MPM89591.1"/>
    <property type="molecule type" value="Genomic_DNA"/>
</dbReference>
<comment type="caution">
    <text evidence="1">The sequence shown here is derived from an EMBL/GenBank/DDBJ whole genome shotgun (WGS) entry which is preliminary data.</text>
</comment>
<dbReference type="AlphaFoldDB" id="A0A645DK11"/>
<protein>
    <submittedName>
        <fullName evidence="1">Uncharacterized protein</fullName>
    </submittedName>
</protein>
<name>A0A645DK11_9ZZZZ</name>
<gene>
    <name evidence="1" type="ORF">SDC9_136703</name>
</gene>
<proteinExistence type="predicted"/>
<accession>A0A645DK11</accession>